<evidence type="ECO:0000256" key="1">
    <source>
        <dbReference type="SAM" id="MobiDB-lite"/>
    </source>
</evidence>
<protein>
    <submittedName>
        <fullName evidence="2">Uncharacterized protein</fullName>
    </submittedName>
</protein>
<evidence type="ECO:0000313" key="3">
    <source>
        <dbReference type="Proteomes" id="UP001364224"/>
    </source>
</evidence>
<keyword evidence="3" id="KW-1185">Reference proteome</keyword>
<gene>
    <name evidence="2" type="ORF">V1286_006846</name>
</gene>
<comment type="caution">
    <text evidence="2">The sequence shown here is derived from an EMBL/GenBank/DDBJ whole genome shotgun (WGS) entry which is preliminary data.</text>
</comment>
<proteinExistence type="predicted"/>
<feature type="compositionally biased region" description="Low complexity" evidence="1">
    <location>
        <begin position="20"/>
        <end position="37"/>
    </location>
</feature>
<organism evidence="2 3">
    <name type="scientific">Bradyrhizobium algeriense</name>
    <dbReference type="NCBI Taxonomy" id="634784"/>
    <lineage>
        <taxon>Bacteria</taxon>
        <taxon>Pseudomonadati</taxon>
        <taxon>Pseudomonadota</taxon>
        <taxon>Alphaproteobacteria</taxon>
        <taxon>Hyphomicrobiales</taxon>
        <taxon>Nitrobacteraceae</taxon>
        <taxon>Bradyrhizobium</taxon>
    </lineage>
</organism>
<reference evidence="2 3" key="1">
    <citation type="submission" date="2024-02" db="EMBL/GenBank/DDBJ databases">
        <title>Adaptive strategies in a cosmopolitan and abundant soil bacterium.</title>
        <authorList>
            <person name="Carini P."/>
        </authorList>
    </citation>
    <scope>NUCLEOTIDE SEQUENCE [LARGE SCALE GENOMIC DNA]</scope>
    <source>
        <strain evidence="2 3">AZCC 1608</strain>
    </source>
</reference>
<accession>A0ABU8BLA6</accession>
<sequence length="46" mass="4745">MMAGSDIENGCASSLTEMLSRSPSRASSARRVGSDSAAKVRSRPSS</sequence>
<name>A0ABU8BLA6_9BRAD</name>
<feature type="region of interest" description="Disordered" evidence="1">
    <location>
        <begin position="1"/>
        <end position="46"/>
    </location>
</feature>
<dbReference type="EMBL" id="JAZHRV010000001">
    <property type="protein sequence ID" value="MEH2559317.1"/>
    <property type="molecule type" value="Genomic_DNA"/>
</dbReference>
<dbReference type="Proteomes" id="UP001364224">
    <property type="component" value="Unassembled WGS sequence"/>
</dbReference>
<evidence type="ECO:0000313" key="2">
    <source>
        <dbReference type="EMBL" id="MEH2559317.1"/>
    </source>
</evidence>